<feature type="transmembrane region" description="Helical" evidence="5">
    <location>
        <begin position="90"/>
        <end position="111"/>
    </location>
</feature>
<dbReference type="Pfam" id="PF01794">
    <property type="entry name" value="Ferric_reduct"/>
    <property type="match status" value="1"/>
</dbReference>
<proteinExistence type="predicted"/>
<keyword evidence="8" id="KW-1185">Reference proteome</keyword>
<sequence>MGEWLWYASRAGGLLALLLLTGTFVLGLLTSGRLATARWPRFAVGALHRNLSLLTLVFLAVHITTAIVDGYVALDWVDVVVPFASDYQPFWVGLGAVAVDVLLAVVVTSLLRTRVPPKVWRGLHWATYACWPVALVHGVGMADTGLWWVWVLVGLSTTAVLAALVWRSLRTHQDTMARVGAR</sequence>
<feature type="transmembrane region" description="Helical" evidence="5">
    <location>
        <begin position="12"/>
        <end position="30"/>
    </location>
</feature>
<dbReference type="EMBL" id="PVTF01000006">
    <property type="protein sequence ID" value="PRY40603.1"/>
    <property type="molecule type" value="Genomic_DNA"/>
</dbReference>
<gene>
    <name evidence="7" type="ORF">CLV43_106344</name>
</gene>
<evidence type="ECO:0000313" key="7">
    <source>
        <dbReference type="EMBL" id="PRY40603.1"/>
    </source>
</evidence>
<dbReference type="RefSeq" id="WP_106189132.1">
    <property type="nucleotide sequence ID" value="NZ_PVTF01000006.1"/>
</dbReference>
<dbReference type="Proteomes" id="UP000239494">
    <property type="component" value="Unassembled WGS sequence"/>
</dbReference>
<feature type="transmembrane region" description="Helical" evidence="5">
    <location>
        <begin position="123"/>
        <end position="141"/>
    </location>
</feature>
<evidence type="ECO:0000256" key="3">
    <source>
        <dbReference type="ARBA" id="ARBA00022989"/>
    </source>
</evidence>
<feature type="transmembrane region" description="Helical" evidence="5">
    <location>
        <begin position="51"/>
        <end position="74"/>
    </location>
</feature>
<comment type="caution">
    <text evidence="7">The sequence shown here is derived from an EMBL/GenBank/DDBJ whole genome shotgun (WGS) entry which is preliminary data.</text>
</comment>
<keyword evidence="4 5" id="KW-0472">Membrane</keyword>
<evidence type="ECO:0000313" key="8">
    <source>
        <dbReference type="Proteomes" id="UP000239494"/>
    </source>
</evidence>
<comment type="subcellular location">
    <subcellularLocation>
        <location evidence="1">Membrane</location>
        <topology evidence="1">Multi-pass membrane protein</topology>
    </subcellularLocation>
</comment>
<feature type="transmembrane region" description="Helical" evidence="5">
    <location>
        <begin position="147"/>
        <end position="166"/>
    </location>
</feature>
<evidence type="ECO:0000259" key="6">
    <source>
        <dbReference type="Pfam" id="PF01794"/>
    </source>
</evidence>
<evidence type="ECO:0000256" key="2">
    <source>
        <dbReference type="ARBA" id="ARBA00022692"/>
    </source>
</evidence>
<organism evidence="7 8">
    <name type="scientific">Umezawaea tangerina</name>
    <dbReference type="NCBI Taxonomy" id="84725"/>
    <lineage>
        <taxon>Bacteria</taxon>
        <taxon>Bacillati</taxon>
        <taxon>Actinomycetota</taxon>
        <taxon>Actinomycetes</taxon>
        <taxon>Pseudonocardiales</taxon>
        <taxon>Pseudonocardiaceae</taxon>
        <taxon>Umezawaea</taxon>
    </lineage>
</organism>
<evidence type="ECO:0000256" key="5">
    <source>
        <dbReference type="SAM" id="Phobius"/>
    </source>
</evidence>
<dbReference type="InterPro" id="IPR013130">
    <property type="entry name" value="Fe3_Rdtase_TM_dom"/>
</dbReference>
<protein>
    <submittedName>
        <fullName evidence="7">Ferric reductase like protein</fullName>
    </submittedName>
</protein>
<dbReference type="OrthoDB" id="4827239at2"/>
<dbReference type="AlphaFoldDB" id="A0A2T0T4P3"/>
<reference evidence="7 8" key="1">
    <citation type="submission" date="2018-03" db="EMBL/GenBank/DDBJ databases">
        <title>Genomic Encyclopedia of Archaeal and Bacterial Type Strains, Phase II (KMG-II): from individual species to whole genera.</title>
        <authorList>
            <person name="Goeker M."/>
        </authorList>
    </citation>
    <scope>NUCLEOTIDE SEQUENCE [LARGE SCALE GENOMIC DNA]</scope>
    <source>
        <strain evidence="7 8">DSM 44720</strain>
    </source>
</reference>
<evidence type="ECO:0000256" key="1">
    <source>
        <dbReference type="ARBA" id="ARBA00004141"/>
    </source>
</evidence>
<name>A0A2T0T4P3_9PSEU</name>
<keyword evidence="3 5" id="KW-1133">Transmembrane helix</keyword>
<evidence type="ECO:0000256" key="4">
    <source>
        <dbReference type="ARBA" id="ARBA00023136"/>
    </source>
</evidence>
<feature type="domain" description="Ferric oxidoreductase" evidence="6">
    <location>
        <begin position="13"/>
        <end position="133"/>
    </location>
</feature>
<accession>A0A2T0T4P3</accession>
<keyword evidence="2 5" id="KW-0812">Transmembrane</keyword>
<dbReference type="GO" id="GO:0016020">
    <property type="term" value="C:membrane"/>
    <property type="evidence" value="ECO:0007669"/>
    <property type="project" value="UniProtKB-SubCell"/>
</dbReference>